<proteinExistence type="predicted"/>
<keyword evidence="3" id="KW-1185">Reference proteome</keyword>
<dbReference type="Proteomes" id="UP001642409">
    <property type="component" value="Unassembled WGS sequence"/>
</dbReference>
<evidence type="ECO:0000313" key="2">
    <source>
        <dbReference type="EMBL" id="CAL6041548.1"/>
    </source>
</evidence>
<organism evidence="1">
    <name type="scientific">Hexamita inflata</name>
    <dbReference type="NCBI Taxonomy" id="28002"/>
    <lineage>
        <taxon>Eukaryota</taxon>
        <taxon>Metamonada</taxon>
        <taxon>Diplomonadida</taxon>
        <taxon>Hexamitidae</taxon>
        <taxon>Hexamitinae</taxon>
        <taxon>Hexamita</taxon>
    </lineage>
</organism>
<dbReference type="EMBL" id="CAXDID020000151">
    <property type="protein sequence ID" value="CAL6041548.1"/>
    <property type="molecule type" value="Genomic_DNA"/>
</dbReference>
<dbReference type="AlphaFoldDB" id="A0AA86PDG8"/>
<name>A0AA86PDG8_9EUKA</name>
<gene>
    <name evidence="1" type="ORF">HINF_LOCUS24576</name>
    <name evidence="2" type="ORF">HINF_LOCUS39163</name>
</gene>
<sequence>MINLFHCIITTCPTQITDQQLSVDASTKYIFKTCFPNNLINKSFLASGSRTSQLFEDTTELVKIINTTFINFDYSSDTFLFANIALLQLKNVSFLLNYVGTTNTNGIIAKGTSVDVYLMNLNISAVDKQVTLFGTTQPDRV</sequence>
<reference evidence="2 3" key="2">
    <citation type="submission" date="2024-07" db="EMBL/GenBank/DDBJ databases">
        <authorList>
            <person name="Akdeniz Z."/>
        </authorList>
    </citation>
    <scope>NUCLEOTIDE SEQUENCE [LARGE SCALE GENOMIC DNA]</scope>
</reference>
<evidence type="ECO:0000313" key="1">
    <source>
        <dbReference type="EMBL" id="CAI9936931.1"/>
    </source>
</evidence>
<reference evidence="1" key="1">
    <citation type="submission" date="2023-06" db="EMBL/GenBank/DDBJ databases">
        <authorList>
            <person name="Kurt Z."/>
        </authorList>
    </citation>
    <scope>NUCLEOTIDE SEQUENCE</scope>
</reference>
<protein>
    <submittedName>
        <fullName evidence="2">Hypothetical_protein</fullName>
    </submittedName>
</protein>
<dbReference type="EMBL" id="CATOUU010000643">
    <property type="protein sequence ID" value="CAI9936931.1"/>
    <property type="molecule type" value="Genomic_DNA"/>
</dbReference>
<accession>A0AA86PDG8</accession>
<evidence type="ECO:0000313" key="3">
    <source>
        <dbReference type="Proteomes" id="UP001642409"/>
    </source>
</evidence>
<comment type="caution">
    <text evidence="1">The sequence shown here is derived from an EMBL/GenBank/DDBJ whole genome shotgun (WGS) entry which is preliminary data.</text>
</comment>